<dbReference type="Proteomes" id="UP000644192">
    <property type="component" value="Unassembled WGS sequence"/>
</dbReference>
<protein>
    <submittedName>
        <fullName evidence="2">Uncharacterized protein</fullName>
    </submittedName>
</protein>
<keyword evidence="1" id="KW-0472">Membrane</keyword>
<evidence type="ECO:0000256" key="1">
    <source>
        <dbReference type="SAM" id="Phobius"/>
    </source>
</evidence>
<keyword evidence="1" id="KW-1133">Transmembrane helix</keyword>
<organism evidence="2 3">
    <name type="scientific">Pseudomonas aeruginosa</name>
    <dbReference type="NCBI Taxonomy" id="287"/>
    <lineage>
        <taxon>Bacteria</taxon>
        <taxon>Pseudomonadati</taxon>
        <taxon>Pseudomonadota</taxon>
        <taxon>Gammaproteobacteria</taxon>
        <taxon>Pseudomonadales</taxon>
        <taxon>Pseudomonadaceae</taxon>
        <taxon>Pseudomonas</taxon>
    </lineage>
</organism>
<evidence type="ECO:0000313" key="2">
    <source>
        <dbReference type="EMBL" id="MZZ17880.1"/>
    </source>
</evidence>
<reference evidence="2" key="1">
    <citation type="submission" date="2020-01" db="EMBL/GenBank/DDBJ databases">
        <title>Bacteria Cultured from War Wounds Associated with the Conflict in Eastern Ukraine.</title>
        <authorList>
            <person name="Snesrud E."/>
            <person name="Galac M.R."/>
            <person name="Mc Gann P."/>
            <person name="Valentine K."/>
            <person name="Viacheslav K."/>
        </authorList>
    </citation>
    <scope>NUCLEOTIDE SEQUENCE</scope>
    <source>
        <strain evidence="2">VNMU148</strain>
    </source>
</reference>
<gene>
    <name evidence="2" type="ORF">GUL26_37165</name>
</gene>
<accession>A0A6B1YLU3</accession>
<proteinExistence type="predicted"/>
<name>A0A6B1YLU3_PSEAI</name>
<comment type="caution">
    <text evidence="2">The sequence shown here is derived from an EMBL/GenBank/DDBJ whole genome shotgun (WGS) entry which is preliminary data.</text>
</comment>
<evidence type="ECO:0000313" key="3">
    <source>
        <dbReference type="Proteomes" id="UP000644192"/>
    </source>
</evidence>
<sequence>MSNQEKASRSHWIEWCALITSITAVTLSAYQAYTLKEHNYISVEPRVNSYLSLKDDYKMIIFNNGLGPAYIDKVTFYENGKEIDGNILHALAKQGVSPYCAIAGMPRPNDSLKTGEEIVLVDIHDNKECTTSRLIFTTLQPPNTSFDYQIDFRSIYGKKFSYRYSLNKQENIPN</sequence>
<keyword evidence="1" id="KW-0812">Transmembrane</keyword>
<dbReference type="RefSeq" id="WP_124182873.1">
    <property type="nucleotide sequence ID" value="NZ_CAADNI010000331.1"/>
</dbReference>
<feature type="transmembrane region" description="Helical" evidence="1">
    <location>
        <begin position="12"/>
        <end position="33"/>
    </location>
</feature>
<dbReference type="AlphaFoldDB" id="A0A6B1YLU3"/>
<dbReference type="EMBL" id="WXZT01000071">
    <property type="protein sequence ID" value="MZZ17880.1"/>
    <property type="molecule type" value="Genomic_DNA"/>
</dbReference>